<dbReference type="GO" id="GO:0015297">
    <property type="term" value="F:antiporter activity"/>
    <property type="evidence" value="ECO:0007669"/>
    <property type="project" value="InterPro"/>
</dbReference>
<comment type="subcellular location">
    <subcellularLocation>
        <location evidence="1">Membrane</location>
        <topology evidence="1">Multi-pass membrane protein</topology>
    </subcellularLocation>
</comment>
<evidence type="ECO:0000256" key="4">
    <source>
        <dbReference type="ARBA" id="ARBA00022989"/>
    </source>
</evidence>
<organism evidence="7">
    <name type="scientific">uncultured Thiotrichaceae bacterium</name>
    <dbReference type="NCBI Taxonomy" id="298394"/>
    <lineage>
        <taxon>Bacteria</taxon>
        <taxon>Pseudomonadati</taxon>
        <taxon>Pseudomonadota</taxon>
        <taxon>Gammaproteobacteria</taxon>
        <taxon>Thiotrichales</taxon>
        <taxon>Thiotrichaceae</taxon>
        <taxon>environmental samples</taxon>
    </lineage>
</organism>
<keyword evidence="3 6" id="KW-0812">Transmembrane</keyword>
<feature type="transmembrane region" description="Helical" evidence="6">
    <location>
        <begin position="328"/>
        <end position="353"/>
    </location>
</feature>
<dbReference type="CDD" id="cd13136">
    <property type="entry name" value="MATE_DinF_like"/>
    <property type="match status" value="1"/>
</dbReference>
<dbReference type="AlphaFoldDB" id="A0A6S6SBB4"/>
<keyword evidence="4 6" id="KW-1133">Transmembrane helix</keyword>
<dbReference type="InterPro" id="IPR044644">
    <property type="entry name" value="DinF-like"/>
</dbReference>
<feature type="transmembrane region" description="Helical" evidence="6">
    <location>
        <begin position="50"/>
        <end position="71"/>
    </location>
</feature>
<evidence type="ECO:0000256" key="2">
    <source>
        <dbReference type="ARBA" id="ARBA00010199"/>
    </source>
</evidence>
<gene>
    <name evidence="7" type="ORF">HELGO_WM28062</name>
</gene>
<dbReference type="GO" id="GO:0042910">
    <property type="term" value="F:xenobiotic transmembrane transporter activity"/>
    <property type="evidence" value="ECO:0007669"/>
    <property type="project" value="InterPro"/>
</dbReference>
<feature type="transmembrane region" description="Helical" evidence="6">
    <location>
        <begin position="421"/>
        <end position="441"/>
    </location>
</feature>
<feature type="transmembrane region" description="Helical" evidence="6">
    <location>
        <begin position="20"/>
        <end position="44"/>
    </location>
</feature>
<evidence type="ECO:0000256" key="5">
    <source>
        <dbReference type="ARBA" id="ARBA00023136"/>
    </source>
</evidence>
<feature type="transmembrane region" description="Helical" evidence="6">
    <location>
        <begin position="284"/>
        <end position="307"/>
    </location>
</feature>
<dbReference type="PANTHER" id="PTHR42893">
    <property type="entry name" value="PROTEIN DETOXIFICATION 44, CHLOROPLASTIC-RELATED"/>
    <property type="match status" value="1"/>
</dbReference>
<reference evidence="7" key="1">
    <citation type="submission" date="2020-01" db="EMBL/GenBank/DDBJ databases">
        <authorList>
            <person name="Meier V. D."/>
            <person name="Meier V D."/>
        </authorList>
    </citation>
    <scope>NUCLEOTIDE SEQUENCE</scope>
    <source>
        <strain evidence="7">HLG_WM_MAG_09</strain>
    </source>
</reference>
<comment type="similarity">
    <text evidence="2">Belongs to the multi antimicrobial extrusion (MATE) (TC 2.A.66.1) family.</text>
</comment>
<feature type="transmembrane region" description="Helical" evidence="6">
    <location>
        <begin position="168"/>
        <end position="189"/>
    </location>
</feature>
<dbReference type="PANTHER" id="PTHR42893:SF46">
    <property type="entry name" value="PROTEIN DETOXIFICATION 44, CHLOROPLASTIC"/>
    <property type="match status" value="1"/>
</dbReference>
<protein>
    <submittedName>
        <fullName evidence="7">DNA-damage-inducible protein F</fullName>
    </submittedName>
</protein>
<feature type="transmembrane region" description="Helical" evidence="6">
    <location>
        <begin position="398"/>
        <end position="415"/>
    </location>
</feature>
<accession>A0A6S6SBB4</accession>
<evidence type="ECO:0000256" key="1">
    <source>
        <dbReference type="ARBA" id="ARBA00004141"/>
    </source>
</evidence>
<dbReference type="EMBL" id="CACVAT010000015">
    <property type="protein sequence ID" value="CAA6800242.1"/>
    <property type="molecule type" value="Genomic_DNA"/>
</dbReference>
<dbReference type="Pfam" id="PF01554">
    <property type="entry name" value="MatE"/>
    <property type="match status" value="2"/>
</dbReference>
<keyword evidence="5 6" id="KW-0472">Membrane</keyword>
<name>A0A6S6SBB4_9GAMM</name>
<sequence>MGQGEFPDTTTGWYKRVFNLAWPVILSSLSVPLVGIVDTAVMGQLPDPRYMAAVAVGAVIFSSVFWVFGFLRMGTTGFVAQAFGRGDRTEISLALLRALGVALVLGVLLVLFQLPLGQAAFWLMGAGPEVTASAQEYYAVRVWSAPFTFVNYVVLGCLFGLQRMRAALFIQLTLNLSNVLLDIWFVMYWGMDTAGVAFASVIGEVLAAVVGLWLLRHLIVEAWHTPEASLKLLWKKIADPLALKVLVRVNSDLFVRTLMLTAAFFFFTSQGAQFGTVVLAANAILINLLQMIAYGLDGFAHAAEALVGGAYGAKNKKAFQQAVHSSTMMAVVMAAMISVIYWLGGGVMIRLMTDIPEVITVADTYFIWIIIAPLLAIWSYQLDGVFIGVTHTRDMRNTVVLATIVYIVLVLLTVPVWGNHALWGCMIFFLLLRGILLGVLYPKLAAMF</sequence>
<feature type="transmembrane region" description="Helical" evidence="6">
    <location>
        <begin position="365"/>
        <end position="386"/>
    </location>
</feature>
<feature type="transmembrane region" description="Helical" evidence="6">
    <location>
        <begin position="91"/>
        <end position="114"/>
    </location>
</feature>
<dbReference type="InterPro" id="IPR002528">
    <property type="entry name" value="MATE_fam"/>
</dbReference>
<evidence type="ECO:0000256" key="3">
    <source>
        <dbReference type="ARBA" id="ARBA00022692"/>
    </source>
</evidence>
<evidence type="ECO:0000313" key="7">
    <source>
        <dbReference type="EMBL" id="CAA6800242.1"/>
    </source>
</evidence>
<dbReference type="NCBIfam" id="TIGR00797">
    <property type="entry name" value="matE"/>
    <property type="match status" value="1"/>
</dbReference>
<dbReference type="GO" id="GO:0005886">
    <property type="term" value="C:plasma membrane"/>
    <property type="evidence" value="ECO:0007669"/>
    <property type="project" value="TreeGrafter"/>
</dbReference>
<feature type="transmembrane region" description="Helical" evidence="6">
    <location>
        <begin position="195"/>
        <end position="215"/>
    </location>
</feature>
<proteinExistence type="inferred from homology"/>
<evidence type="ECO:0000256" key="6">
    <source>
        <dbReference type="SAM" id="Phobius"/>
    </source>
</evidence>
<feature type="transmembrane region" description="Helical" evidence="6">
    <location>
        <begin position="143"/>
        <end position="161"/>
    </location>
</feature>